<dbReference type="OrthoDB" id="9990676at2759"/>
<dbReference type="GeneID" id="105211683"/>
<dbReference type="InterPro" id="IPR020472">
    <property type="entry name" value="WD40_PAC1"/>
</dbReference>
<reference evidence="6" key="2">
    <citation type="journal article" date="2015" name="Gigascience">
        <title>Reconstructing a comprehensive transcriptome assembly of a white-pupal translocated strain of the pest fruit fly Bactrocera cucurbitae.</title>
        <authorList>
            <person name="Sim S.B."/>
            <person name="Calla B."/>
            <person name="Hall B."/>
            <person name="DeRego T."/>
            <person name="Geib S.M."/>
        </authorList>
    </citation>
    <scope>NUCLEOTIDE SEQUENCE</scope>
</reference>
<evidence type="ECO:0000256" key="3">
    <source>
        <dbReference type="PROSITE-ProRule" id="PRU00221"/>
    </source>
</evidence>
<sequence length="1711" mass="193212">MAVPIDEGVLSALRGIASKNTRLPKPLLIKVYVSSLKEEFCQERRMLLELVGPELQSIYDDRQIEIEIVDMHFGTGPLQIMQVEQEPYILHDYLHEIETCYNNSKSVFFLALIGDSIGPMPLPTHIDVDIFTDILQQAQTSSDDRKLLQKWYAKDTTADTQTANSSGEAGGSGVADTHTYVLKQDYRSMLLEKWHPEYLQLRDAIERALRSIKQNANCAKTQPDDYIKRVQKLRETQLEKEVQRALELSNDKILAVFREWSSQMNTKNVEAGERLRKMKDELTMNLSSDNYTTLVVAGKSNEGTIDPDNEDHETYLSKFKNKVFDKLRFLIEEQITNDPDVIKGRRKTVQEIFHEHATHLRILREHHDTGALASSRVPGRLRQNLLANFRNGSRHAPYFIYGPHGSGKSALMVNLYQQCRDWFNSTRVYRVMRFAAASPRSAYNLELLRVICQQISIIYDIPEGYLPKDASFDPVYINSWFQNLLRRIEDMNNDIFFIFIDDLHLLNPLDCDVVAALSWLPTSLPWNVQLICSTTTPIEQLRFTPIQRDRFKSAEFLFDLTTEENRTELHKPLALAAGLPDVSFTDFVAHEFDRLEVTYGRRCVSRLAGYITCSEFGLSETELLELLMPTEDPEMFVDTDRGNFNFSSFKQIHNDMKFLLRDKIMSGKVLLQWRHSYCAELSRKRYMDAQSTRAMHIAIANIFFQQENEENDASTSENASGESDKHSVISQKEKESISASERKSSSHHNDDTSTFYNPIAADVSYSMRHVEESWHHLMRSDDIAKFKQIAVCNFDFLLAAVQTVSISYLRCLIEHVRCYLLDRDIELIYYTIRKSSDVLTRDPMQLGSQLISWLRPISEHDENDNSLLSITVRSATAWCDGYTVPLLVPLTGWLPATLPSQIRVMTVTGTGQVRDVCVSPTKQHLILATKSGDVQLWHIMSNSLEHIFKGHTAAVTCLLVAQQSDILLTGSEDNTVLVWNVTTRVLKAHIKSHGGIVTCVAAGVNSTLAISGSEDSTIAISDIHSGKLLHKITHHRAAVTSVKVSNACDVLISSSRDKTICLWSLDDYTLLNSMQMCSPVRRIDISCDSVFLLAHCEDNVLYLRTLATGKELHALKGHKSQLHAIAIAKDSQRAVVGGEDTRALIYDMHSGRLIRSMPPNPGSISALYIMDNDDFLITVGGNKITFYSFRNEELYVHPYSHNQRRKRSLKRAQQSQRSPSTTLPPITCFDISRDSQLAAIASSRSVHILKINTPEYQTTLDGHAAPVTCLNFAPNGEYLATGADDRTVHVWNLALGEVTNSFKGHNASVSCVVVLMDSRRIISTDRDSMMYVWLAEGGNLLQTIQGPYKFLAVTNNMKFAVSTNGDNTLKIWSLTREDEKYTVSHSDEITCFTITADSLYIITGSRDMSLKVWQATGGKLAQVLVGHTDAVNCVAVSVTNKTQVISGSKDTNLIIWDLHTGEELHTLAGHLAPVLGVKVSADGSTAISGSDDKTLIVWETKRGLALTSLQMHVPFQRFDISLECSRILVQLMESFNLPVICLHNTPAQYVKLPTYSAPAMDAEDLRPQGPKRQMKRLLKKEVSLDTYTWQKKYGHLTSSVMMAQVDERLKRRFSVSASMEEISKIAEMKTITSQTNLGPEQAALAQSQHFDQLEALWNKRSPPRRRHNAGLSRQTSLVEDRLESSDDDEYHDERTVHSKTSSRNSLQQPII</sequence>
<feature type="domain" description="NWD1/2-like winged helix-turn-helix" evidence="5">
    <location>
        <begin position="584"/>
        <end position="690"/>
    </location>
</feature>
<dbReference type="InterPro" id="IPR052752">
    <property type="entry name" value="NACHT-WD_repeat"/>
</dbReference>
<feature type="repeat" description="WD" evidence="3">
    <location>
        <begin position="1260"/>
        <end position="1301"/>
    </location>
</feature>
<feature type="repeat" description="WD" evidence="3">
    <location>
        <begin position="1115"/>
        <end position="1156"/>
    </location>
</feature>
<feature type="repeat" description="WD" evidence="3">
    <location>
        <begin position="1382"/>
        <end position="1423"/>
    </location>
</feature>
<dbReference type="InterPro" id="IPR057588">
    <property type="entry name" value="NWD1/2-like_WH"/>
</dbReference>
<dbReference type="PROSITE" id="PS50294">
    <property type="entry name" value="WD_REPEATS_REGION"/>
    <property type="match status" value="6"/>
</dbReference>
<reference evidence="6" key="1">
    <citation type="submission" date="2014-11" db="EMBL/GenBank/DDBJ databases">
        <authorList>
            <person name="Geib S."/>
        </authorList>
    </citation>
    <scope>NUCLEOTIDE SEQUENCE</scope>
</reference>
<dbReference type="InterPro" id="IPR001680">
    <property type="entry name" value="WD40_rpt"/>
</dbReference>
<feature type="region of interest" description="Disordered" evidence="4">
    <location>
        <begin position="1200"/>
        <end position="1225"/>
    </location>
</feature>
<dbReference type="SUPFAM" id="SSF52540">
    <property type="entry name" value="P-loop containing nucleoside triphosphate hydrolases"/>
    <property type="match status" value="1"/>
</dbReference>
<feature type="repeat" description="WD" evidence="3">
    <location>
        <begin position="1032"/>
        <end position="1073"/>
    </location>
</feature>
<dbReference type="Pfam" id="PF00400">
    <property type="entry name" value="WD40"/>
    <property type="match status" value="9"/>
</dbReference>
<feature type="repeat" description="WD" evidence="3">
    <location>
        <begin position="1302"/>
        <end position="1343"/>
    </location>
</feature>
<evidence type="ECO:0000256" key="2">
    <source>
        <dbReference type="ARBA" id="ARBA00022737"/>
    </source>
</evidence>
<dbReference type="CDD" id="cd00200">
    <property type="entry name" value="WD40"/>
    <property type="match status" value="2"/>
</dbReference>
<feature type="region of interest" description="Disordered" evidence="4">
    <location>
        <begin position="710"/>
        <end position="753"/>
    </location>
</feature>
<dbReference type="InterPro" id="IPR019775">
    <property type="entry name" value="WD40_repeat_CS"/>
</dbReference>
<feature type="repeat" description="WD" evidence="3">
    <location>
        <begin position="1424"/>
        <end position="1466"/>
    </location>
</feature>
<feature type="repeat" description="WD" evidence="3">
    <location>
        <begin position="1467"/>
        <end position="1508"/>
    </location>
</feature>
<feature type="repeat" description="WD" evidence="3">
    <location>
        <begin position="948"/>
        <end position="983"/>
    </location>
</feature>
<protein>
    <submittedName>
        <fullName evidence="6">Uncharacterized WD repeat-containing protein alr3466</fullName>
    </submittedName>
</protein>
<dbReference type="PRINTS" id="PR00320">
    <property type="entry name" value="GPROTEINBRPT"/>
</dbReference>
<dbReference type="InterPro" id="IPR027417">
    <property type="entry name" value="P-loop_NTPase"/>
</dbReference>
<gene>
    <name evidence="6" type="primary">alr3466_1</name>
    <name evidence="6" type="ORF">g.10931</name>
</gene>
<accession>A0A0A1XAA7</accession>
<dbReference type="InterPro" id="IPR015943">
    <property type="entry name" value="WD40/YVTN_repeat-like_dom_sf"/>
</dbReference>
<dbReference type="Pfam" id="PF25469">
    <property type="entry name" value="WHD_NWD1"/>
    <property type="match status" value="1"/>
</dbReference>
<name>A0A0A1XAA7_ZEUCU</name>
<feature type="region of interest" description="Disordered" evidence="4">
    <location>
        <begin position="1660"/>
        <end position="1711"/>
    </location>
</feature>
<dbReference type="SUPFAM" id="SSF50978">
    <property type="entry name" value="WD40 repeat-like"/>
    <property type="match status" value="2"/>
</dbReference>
<dbReference type="SMART" id="SM00320">
    <property type="entry name" value="WD40"/>
    <property type="match status" value="13"/>
</dbReference>
<dbReference type="PROSITE" id="PS00678">
    <property type="entry name" value="WD_REPEATS_1"/>
    <property type="match status" value="4"/>
</dbReference>
<dbReference type="PROSITE" id="PS50082">
    <property type="entry name" value="WD_REPEATS_2"/>
    <property type="match status" value="9"/>
</dbReference>
<feature type="compositionally biased region" description="Basic and acidic residues" evidence="4">
    <location>
        <begin position="722"/>
        <end position="751"/>
    </location>
</feature>
<evidence type="ECO:0000256" key="4">
    <source>
        <dbReference type="SAM" id="MobiDB-lite"/>
    </source>
</evidence>
<dbReference type="PANTHER" id="PTHR19871:SF28">
    <property type="entry name" value="AAA+ ATPASE DOMAIN-CONTAINING PROTEIN"/>
    <property type="match status" value="1"/>
</dbReference>
<feature type="compositionally biased region" description="Polar residues" evidence="4">
    <location>
        <begin position="1698"/>
        <end position="1711"/>
    </location>
</feature>
<feature type="compositionally biased region" description="Polar residues" evidence="4">
    <location>
        <begin position="1211"/>
        <end position="1224"/>
    </location>
</feature>
<dbReference type="PANTHER" id="PTHR19871">
    <property type="entry name" value="BETA TRANSDUCIN-RELATED PROTEIN"/>
    <property type="match status" value="1"/>
</dbReference>
<dbReference type="Gene3D" id="3.40.50.300">
    <property type="entry name" value="P-loop containing nucleotide triphosphate hydrolases"/>
    <property type="match status" value="1"/>
</dbReference>
<evidence type="ECO:0000259" key="5">
    <source>
        <dbReference type="Pfam" id="PF25469"/>
    </source>
</evidence>
<dbReference type="Gene3D" id="2.130.10.10">
    <property type="entry name" value="YVTN repeat-like/Quinoprotein amine dehydrogenase"/>
    <property type="match status" value="4"/>
</dbReference>
<proteinExistence type="predicted"/>
<dbReference type="EMBL" id="GBXI01006461">
    <property type="protein sequence ID" value="JAD07831.1"/>
    <property type="molecule type" value="Transcribed_RNA"/>
</dbReference>
<evidence type="ECO:0000313" key="6">
    <source>
        <dbReference type="EMBL" id="JAD07831.1"/>
    </source>
</evidence>
<organism evidence="6">
    <name type="scientific">Zeugodacus cucurbitae</name>
    <name type="common">Melon fruit fly</name>
    <name type="synonym">Bactrocera cucurbitae</name>
    <dbReference type="NCBI Taxonomy" id="28588"/>
    <lineage>
        <taxon>Eukaryota</taxon>
        <taxon>Metazoa</taxon>
        <taxon>Ecdysozoa</taxon>
        <taxon>Arthropoda</taxon>
        <taxon>Hexapoda</taxon>
        <taxon>Insecta</taxon>
        <taxon>Pterygota</taxon>
        <taxon>Neoptera</taxon>
        <taxon>Endopterygota</taxon>
        <taxon>Diptera</taxon>
        <taxon>Brachycera</taxon>
        <taxon>Muscomorpha</taxon>
        <taxon>Tephritoidea</taxon>
        <taxon>Tephritidae</taxon>
        <taxon>Zeugodacus</taxon>
        <taxon>Zeugodacus</taxon>
    </lineage>
</organism>
<keyword evidence="1 3" id="KW-0853">WD repeat</keyword>
<keyword evidence="2" id="KW-0677">Repeat</keyword>
<feature type="repeat" description="WD" evidence="3">
    <location>
        <begin position="990"/>
        <end position="1031"/>
    </location>
</feature>
<evidence type="ECO:0000256" key="1">
    <source>
        <dbReference type="ARBA" id="ARBA00022574"/>
    </source>
</evidence>
<dbReference type="InterPro" id="IPR036322">
    <property type="entry name" value="WD40_repeat_dom_sf"/>
</dbReference>